<evidence type="ECO:0000313" key="1">
    <source>
        <dbReference type="EMBL" id="PBC33120.1"/>
    </source>
</evidence>
<sequence>MATRQPKFIAHLECSPLRPHSLALYTHTTAPNHVRGPAHTTLLRIYLKARLTKRKKLHYSWYLCYDLYLLTIEAILTNSLPLSFLATRKYVKVQKTVTTFQVTLKLVSFLRAQEKQTVQKFSGRNIRGKERREITLCTFQRYRVKFNLCMLKEDRNERKIMKLSQVFQNTAYNILTEEHSYTHTIKISIKTVIETDKNIKILKDLYPNYQETPRKNSDTKPPSKIFRILPSSSVMLLHFQLGLDVPTSMVHKAQQVPRYLYFRVDRDYRFSRDTNPLINRRKRSFEQISIKYGEALYSNWLTSGNAIRSYA</sequence>
<proteinExistence type="predicted"/>
<accession>A0A2A3EN48</accession>
<protein>
    <submittedName>
        <fullName evidence="1">Uncharacterized protein</fullName>
    </submittedName>
</protein>
<dbReference type="Proteomes" id="UP000242457">
    <property type="component" value="Unassembled WGS sequence"/>
</dbReference>
<name>A0A2A3EN48_APICC</name>
<dbReference type="AlphaFoldDB" id="A0A2A3EN48"/>
<gene>
    <name evidence="1" type="ORF">APICC_04767</name>
</gene>
<evidence type="ECO:0000313" key="2">
    <source>
        <dbReference type="Proteomes" id="UP000242457"/>
    </source>
</evidence>
<reference evidence="1 2" key="1">
    <citation type="submission" date="2014-07" db="EMBL/GenBank/DDBJ databases">
        <title>Genomic and transcriptomic analysis on Apis cerana provide comprehensive insights into honey bee biology.</title>
        <authorList>
            <person name="Diao Q."/>
            <person name="Sun L."/>
            <person name="Zheng H."/>
            <person name="Zheng H."/>
            <person name="Xu S."/>
            <person name="Wang S."/>
            <person name="Zeng Z."/>
            <person name="Hu F."/>
            <person name="Su S."/>
            <person name="Wu J."/>
        </authorList>
    </citation>
    <scope>NUCLEOTIDE SEQUENCE [LARGE SCALE GENOMIC DNA]</scope>
    <source>
        <tissue evidence="1">Pupae without intestine</tissue>
    </source>
</reference>
<keyword evidence="2" id="KW-1185">Reference proteome</keyword>
<organism evidence="1 2">
    <name type="scientific">Apis cerana cerana</name>
    <name type="common">Oriental honeybee</name>
    <dbReference type="NCBI Taxonomy" id="94128"/>
    <lineage>
        <taxon>Eukaryota</taxon>
        <taxon>Metazoa</taxon>
        <taxon>Ecdysozoa</taxon>
        <taxon>Arthropoda</taxon>
        <taxon>Hexapoda</taxon>
        <taxon>Insecta</taxon>
        <taxon>Pterygota</taxon>
        <taxon>Neoptera</taxon>
        <taxon>Endopterygota</taxon>
        <taxon>Hymenoptera</taxon>
        <taxon>Apocrita</taxon>
        <taxon>Aculeata</taxon>
        <taxon>Apoidea</taxon>
        <taxon>Anthophila</taxon>
        <taxon>Apidae</taxon>
        <taxon>Apis</taxon>
    </lineage>
</organism>
<dbReference type="EMBL" id="KZ288206">
    <property type="protein sequence ID" value="PBC33120.1"/>
    <property type="molecule type" value="Genomic_DNA"/>
</dbReference>